<proteinExistence type="predicted"/>
<protein>
    <submittedName>
        <fullName evidence="1">Uncharacterized protein</fullName>
    </submittedName>
</protein>
<organism evidence="1 2">
    <name type="scientific">Rhynchophorus ferrugineus</name>
    <name type="common">Red palm weevil</name>
    <name type="synonym">Curculio ferrugineus</name>
    <dbReference type="NCBI Taxonomy" id="354439"/>
    <lineage>
        <taxon>Eukaryota</taxon>
        <taxon>Metazoa</taxon>
        <taxon>Ecdysozoa</taxon>
        <taxon>Arthropoda</taxon>
        <taxon>Hexapoda</taxon>
        <taxon>Insecta</taxon>
        <taxon>Pterygota</taxon>
        <taxon>Neoptera</taxon>
        <taxon>Endopterygota</taxon>
        <taxon>Coleoptera</taxon>
        <taxon>Polyphaga</taxon>
        <taxon>Cucujiformia</taxon>
        <taxon>Curculionidae</taxon>
        <taxon>Dryophthorinae</taxon>
        <taxon>Rhynchophorus</taxon>
    </lineage>
</organism>
<dbReference type="AlphaFoldDB" id="A0A834HPR5"/>
<accession>A0A834HPR5</accession>
<evidence type="ECO:0000313" key="2">
    <source>
        <dbReference type="Proteomes" id="UP000625711"/>
    </source>
</evidence>
<dbReference type="Proteomes" id="UP000625711">
    <property type="component" value="Unassembled WGS sequence"/>
</dbReference>
<name>A0A834HPR5_RHYFE</name>
<evidence type="ECO:0000313" key="1">
    <source>
        <dbReference type="EMBL" id="KAF7263526.1"/>
    </source>
</evidence>
<keyword evidence="2" id="KW-1185">Reference proteome</keyword>
<comment type="caution">
    <text evidence="1">The sequence shown here is derived from an EMBL/GenBank/DDBJ whole genome shotgun (WGS) entry which is preliminary data.</text>
</comment>
<reference evidence="1" key="1">
    <citation type="submission" date="2020-08" db="EMBL/GenBank/DDBJ databases">
        <title>Genome sequencing and assembly of the red palm weevil Rhynchophorus ferrugineus.</title>
        <authorList>
            <person name="Dias G.B."/>
            <person name="Bergman C.M."/>
            <person name="Manee M."/>
        </authorList>
    </citation>
    <scope>NUCLEOTIDE SEQUENCE</scope>
    <source>
        <strain evidence="1">AA-2017</strain>
        <tissue evidence="1">Whole larva</tissue>
    </source>
</reference>
<sequence length="104" mass="11698">MPHPLTYSSKSLGWDLVDRENVDTGKGTSTRSLAAQYLRKTRYMHSLIERSTSKSAPVWSLTVVISLEISVLGNKPDSKYYGSVLSAFLAVRQHDQQEEEARIL</sequence>
<gene>
    <name evidence="1" type="ORF">GWI33_002127</name>
</gene>
<dbReference type="EMBL" id="JAACXV010021067">
    <property type="protein sequence ID" value="KAF7263526.1"/>
    <property type="molecule type" value="Genomic_DNA"/>
</dbReference>